<keyword evidence="2" id="KW-1185">Reference proteome</keyword>
<accession>A0A7J9EYM7</accession>
<evidence type="ECO:0000313" key="2">
    <source>
        <dbReference type="Proteomes" id="UP000593568"/>
    </source>
</evidence>
<proteinExistence type="predicted"/>
<feature type="non-terminal residue" evidence="1">
    <location>
        <position position="60"/>
    </location>
</feature>
<gene>
    <name evidence="1" type="ORF">Gotri_006053</name>
</gene>
<dbReference type="EMBL" id="JABEZW010000010">
    <property type="protein sequence ID" value="MBA0778152.1"/>
    <property type="molecule type" value="Genomic_DNA"/>
</dbReference>
<protein>
    <submittedName>
        <fullName evidence="1">Uncharacterized protein</fullName>
    </submittedName>
</protein>
<dbReference type="AlphaFoldDB" id="A0A7J9EYM7"/>
<comment type="caution">
    <text evidence="1">The sequence shown here is derived from an EMBL/GenBank/DDBJ whole genome shotgun (WGS) entry which is preliminary data.</text>
</comment>
<reference evidence="1 2" key="1">
    <citation type="journal article" date="2019" name="Genome Biol. Evol.">
        <title>Insights into the evolution of the New World diploid cottons (Gossypium, subgenus Houzingenia) based on genome sequencing.</title>
        <authorList>
            <person name="Grover C.E."/>
            <person name="Arick M.A. 2nd"/>
            <person name="Thrash A."/>
            <person name="Conover J.L."/>
            <person name="Sanders W.S."/>
            <person name="Peterson D.G."/>
            <person name="Frelichowski J.E."/>
            <person name="Scheffler J.A."/>
            <person name="Scheffler B.E."/>
            <person name="Wendel J.F."/>
        </authorList>
    </citation>
    <scope>NUCLEOTIDE SEQUENCE [LARGE SCALE GENOMIC DNA]</scope>
    <source>
        <strain evidence="1">8</strain>
        <tissue evidence="1">Leaf</tissue>
    </source>
</reference>
<sequence>MSRNIDTEEILIFLTEGKEMWTYRTRMAIPDTFNQELMTPRAKMWLKFFCSRIWPITKMS</sequence>
<dbReference type="Proteomes" id="UP000593568">
    <property type="component" value="Unassembled WGS sequence"/>
</dbReference>
<organism evidence="1 2">
    <name type="scientific">Gossypium trilobum</name>
    <dbReference type="NCBI Taxonomy" id="34281"/>
    <lineage>
        <taxon>Eukaryota</taxon>
        <taxon>Viridiplantae</taxon>
        <taxon>Streptophyta</taxon>
        <taxon>Embryophyta</taxon>
        <taxon>Tracheophyta</taxon>
        <taxon>Spermatophyta</taxon>
        <taxon>Magnoliopsida</taxon>
        <taxon>eudicotyledons</taxon>
        <taxon>Gunneridae</taxon>
        <taxon>Pentapetalae</taxon>
        <taxon>rosids</taxon>
        <taxon>malvids</taxon>
        <taxon>Malvales</taxon>
        <taxon>Malvaceae</taxon>
        <taxon>Malvoideae</taxon>
        <taxon>Gossypium</taxon>
    </lineage>
</organism>
<evidence type="ECO:0000313" key="1">
    <source>
        <dbReference type="EMBL" id="MBA0778152.1"/>
    </source>
</evidence>
<name>A0A7J9EYM7_9ROSI</name>